<evidence type="ECO:0000313" key="2">
    <source>
        <dbReference type="Proteomes" id="UP000827872"/>
    </source>
</evidence>
<gene>
    <name evidence="1" type="primary">TDRD9_1</name>
    <name evidence="1" type="ORF">K3G42_032510</name>
</gene>
<sequence length="304" mass="34704">MLQEPRMLHVQQVAPLQPSPNGSDIVACKPVDNYTYPNLPISRYKEEIISLIENNSVVIVRGSTGSGKSTQLPQYVLDRSMQRSVYCNIAVTQPRKIGASSIARWISKQRSWPLGELVGYQVGLERVASNYTRLTYVTTGVLLQKIVGATSLSEFTHVFIDEVHERTEEMDFLLLVVRKLLHTNSRFVKVILMSATINCQEFANYFAVPVRDKLCPAYVFEVEGKPHAIEDYYLDDLKAIFGHIRNATFLRKTVWQLCHIQGQQRSFSQIPQMVVEEPLISKEMYQAAVSLIQWFDELEMRESG</sequence>
<accession>A0ACB8G5C0</accession>
<proteinExistence type="predicted"/>
<protein>
    <submittedName>
        <fullName evidence="1">ATP-dependent RNA helicase tdrd9</fullName>
    </submittedName>
</protein>
<keyword evidence="1" id="KW-0547">Nucleotide-binding</keyword>
<comment type="caution">
    <text evidence="1">The sequence shown here is derived from an EMBL/GenBank/DDBJ whole genome shotgun (WGS) entry which is preliminary data.</text>
</comment>
<keyword evidence="1" id="KW-0067">ATP-binding</keyword>
<name>A0ACB8G5C0_9SAUR</name>
<dbReference type="EMBL" id="CM037615">
    <property type="protein sequence ID" value="KAH8014921.1"/>
    <property type="molecule type" value="Genomic_DNA"/>
</dbReference>
<keyword evidence="1" id="KW-0378">Hydrolase</keyword>
<dbReference type="Proteomes" id="UP000827872">
    <property type="component" value="Linkage Group LG02"/>
</dbReference>
<organism evidence="1 2">
    <name type="scientific">Sphaerodactylus townsendi</name>
    <dbReference type="NCBI Taxonomy" id="933632"/>
    <lineage>
        <taxon>Eukaryota</taxon>
        <taxon>Metazoa</taxon>
        <taxon>Chordata</taxon>
        <taxon>Craniata</taxon>
        <taxon>Vertebrata</taxon>
        <taxon>Euteleostomi</taxon>
        <taxon>Lepidosauria</taxon>
        <taxon>Squamata</taxon>
        <taxon>Bifurcata</taxon>
        <taxon>Gekkota</taxon>
        <taxon>Sphaerodactylidae</taxon>
        <taxon>Sphaerodactylus</taxon>
    </lineage>
</organism>
<keyword evidence="1" id="KW-0347">Helicase</keyword>
<keyword evidence="2" id="KW-1185">Reference proteome</keyword>
<reference evidence="1" key="1">
    <citation type="submission" date="2021-08" db="EMBL/GenBank/DDBJ databases">
        <title>The first chromosome-level gecko genome reveals the dynamic sex chromosomes of Neotropical dwarf geckos (Sphaerodactylidae: Sphaerodactylus).</title>
        <authorList>
            <person name="Pinto B.J."/>
            <person name="Keating S.E."/>
            <person name="Gamble T."/>
        </authorList>
    </citation>
    <scope>NUCLEOTIDE SEQUENCE</scope>
    <source>
        <strain evidence="1">TG3544</strain>
    </source>
</reference>
<evidence type="ECO:0000313" key="1">
    <source>
        <dbReference type="EMBL" id="KAH8014921.1"/>
    </source>
</evidence>